<name>A0A6M4IVP3_9BACT</name>
<organism evidence="3 4">
    <name type="scientific">Gemmatimonas groenlandica</name>
    <dbReference type="NCBI Taxonomy" id="2732249"/>
    <lineage>
        <taxon>Bacteria</taxon>
        <taxon>Pseudomonadati</taxon>
        <taxon>Gemmatimonadota</taxon>
        <taxon>Gemmatimonadia</taxon>
        <taxon>Gemmatimonadales</taxon>
        <taxon>Gemmatimonadaceae</taxon>
        <taxon>Gemmatimonas</taxon>
    </lineage>
</organism>
<dbReference type="InterPro" id="IPR005625">
    <property type="entry name" value="PepSY-ass_TM"/>
</dbReference>
<proteinExistence type="predicted"/>
<dbReference type="PANTHER" id="PTHR34219:SF3">
    <property type="entry name" value="BLL7967 PROTEIN"/>
    <property type="match status" value="1"/>
</dbReference>
<dbReference type="KEGG" id="ggr:HKW67_20930"/>
<feature type="region of interest" description="Disordered" evidence="1">
    <location>
        <begin position="233"/>
        <end position="266"/>
    </location>
</feature>
<keyword evidence="4" id="KW-1185">Reference proteome</keyword>
<feature type="compositionally biased region" description="Low complexity" evidence="1">
    <location>
        <begin position="233"/>
        <end position="249"/>
    </location>
</feature>
<sequence length="393" mass="42076">MRLLRRLLFWTHLVIGVAAGALVFIMAVTGVLLTYQKQMTVWADLRGLDGAPPAAGQLALPADTLLSRVAASQHATPTAIVWRSGASTPVELQFGREKRVFANAYTAEVVGTGSVGMRGFFRQVTDWHRWLAAKGERRDLGRAATGAANLAFLAIVLSGIWLWWPRNLTWASVRSVTWFRRGLSGKARDFNWHNVIGFWSAIPLVIVVASGVVISYPWASALVFRVAGEAPPGRTAAGPSPAGPSPSERSAGEGRSGGPSGALPGSLQPRLAVAKSQMPDWRTITLTLPTKPNADASFALDRGMGGEPHKRATAVITTDGHVAELQSFATQTPGRRLRSILRFAHTGEVLGAFGQTIAGLISLGSALLVFTGIALSLRRLSAWLRRRSTPALQ</sequence>
<feature type="transmembrane region" description="Helical" evidence="2">
    <location>
        <begin position="7"/>
        <end position="35"/>
    </location>
</feature>
<dbReference type="RefSeq" id="WP_171227245.1">
    <property type="nucleotide sequence ID" value="NZ_CP053085.1"/>
</dbReference>
<dbReference type="AlphaFoldDB" id="A0A6M4IVP3"/>
<evidence type="ECO:0000256" key="2">
    <source>
        <dbReference type="SAM" id="Phobius"/>
    </source>
</evidence>
<gene>
    <name evidence="3" type="ORF">HKW67_20930</name>
</gene>
<keyword evidence="2" id="KW-1133">Transmembrane helix</keyword>
<keyword evidence="2" id="KW-0812">Transmembrane</keyword>
<keyword evidence="2" id="KW-0472">Membrane</keyword>
<feature type="transmembrane region" description="Helical" evidence="2">
    <location>
        <begin position="357"/>
        <end position="377"/>
    </location>
</feature>
<feature type="transmembrane region" description="Helical" evidence="2">
    <location>
        <begin position="196"/>
        <end position="219"/>
    </location>
</feature>
<feature type="transmembrane region" description="Helical" evidence="2">
    <location>
        <begin position="143"/>
        <end position="164"/>
    </location>
</feature>
<evidence type="ECO:0000313" key="4">
    <source>
        <dbReference type="Proteomes" id="UP000500938"/>
    </source>
</evidence>
<evidence type="ECO:0000256" key="1">
    <source>
        <dbReference type="SAM" id="MobiDB-lite"/>
    </source>
</evidence>
<dbReference type="Proteomes" id="UP000500938">
    <property type="component" value="Chromosome"/>
</dbReference>
<evidence type="ECO:0000313" key="3">
    <source>
        <dbReference type="EMBL" id="QJR37809.1"/>
    </source>
</evidence>
<accession>A0A6M4IVP3</accession>
<dbReference type="EMBL" id="CP053085">
    <property type="protein sequence ID" value="QJR37809.1"/>
    <property type="molecule type" value="Genomic_DNA"/>
</dbReference>
<dbReference type="Pfam" id="PF03929">
    <property type="entry name" value="PepSY_TM"/>
    <property type="match status" value="1"/>
</dbReference>
<dbReference type="PANTHER" id="PTHR34219">
    <property type="entry name" value="IRON-REGULATED INNER MEMBRANE PROTEIN-RELATED"/>
    <property type="match status" value="1"/>
</dbReference>
<reference evidence="3 4" key="1">
    <citation type="submission" date="2020-05" db="EMBL/GenBank/DDBJ databases">
        <title>Complete genome sequence of Gemmatimonas greenlandica TET16.</title>
        <authorList>
            <person name="Zeng Y."/>
        </authorList>
    </citation>
    <scope>NUCLEOTIDE SEQUENCE [LARGE SCALE GENOMIC DNA]</scope>
    <source>
        <strain evidence="3 4">TET16</strain>
    </source>
</reference>
<protein>
    <submittedName>
        <fullName evidence="3">PepSY domain-containing protein</fullName>
    </submittedName>
</protein>